<proteinExistence type="predicted"/>
<accession>A0A5J4QYW5</accession>
<gene>
    <name evidence="1" type="ORF">EZS27_024574</name>
</gene>
<dbReference type="AlphaFoldDB" id="A0A5J4QYW5"/>
<name>A0A5J4QYW5_9ZZZZ</name>
<protein>
    <submittedName>
        <fullName evidence="1">Uncharacterized protein</fullName>
    </submittedName>
</protein>
<feature type="non-terminal residue" evidence="1">
    <location>
        <position position="1"/>
    </location>
</feature>
<evidence type="ECO:0000313" key="1">
    <source>
        <dbReference type="EMBL" id="KAA6326304.1"/>
    </source>
</evidence>
<dbReference type="EMBL" id="SNRY01002191">
    <property type="protein sequence ID" value="KAA6326304.1"/>
    <property type="molecule type" value="Genomic_DNA"/>
</dbReference>
<sequence>IKNAAAFKLQVDALTTYLEGYKDGDPTVKEESEALRVFIASGIELTDEQLDQIAEQLKARGLGDLVTLEQANGLITGISILKLIKSSSNDFEFDNTLSLTGLNFGAGLSGNVQFTIGELLEAPIQEVIVQVTPANASLENTRFYLVNSQNDEAIGNFITVKDPEPYTDLLTRSSSPATGLYKIALKLNLTESQKDDLKKVVLKDPSKSFSTNGNAVLFALAAENKFATYEKNRYLFTSFSHAVKTSVVVPVYTNIEKESVAIDFTVGKSDVADDDISVDEIYNRYVYGVNGIEQAWKTNTPGNNINTANANAIVPAPDSDSRYRLKKPFQIGIGEKFDVKISRSTSSISRAYAYYIDLDSKNAETTAERDSWNAAKASGKITGINKVYLIDETAQISVEDNALKNEYVGFRVYAVNRDGTLVDPDGRAFYVICGEIAGGPIKGGTINFTADITKHVNLGEKVPSSRISDIASRLSDKGVDIKTVTGYKLSFKDAELKEYTGIAKYNGTAINTTNWTGVTGIEIANVNSVGGVANIILPSALRDNTPYQGTLELLKETNPIITFDVYLTKTLPTFPETILMDVKATNADRIFVKPAYIDAPNNDSPSNVTFDAAGKVKSVTIDIKDVLASSSDLLDKFATNAASGIYTPNMIYSLTSLTGTETQTINFVHGSTQDEVDWKATITDLNAIKNNVEYRGRIAYNYGPIKYGAVDHITEWSTKTFTVLFNPTAPDLYLHTVKLKELPQLTPVLKSGTTTPTLDYGHIKASVEILRGLTKYATGVIDPAEDEYYSITKNDFNRFYNLSAMTLNIAVSSAAYKKGDGTDVTNSSSNNLTSIASSISLAGSDLILDNDYCIVRIDKDLKNPTTIEAAKGYDLLANILDALTAGGDYYPGTDTGAATLDIVFKVNGLIPDRIDGRYTINEDPAFTIPFLVY</sequence>
<comment type="caution">
    <text evidence="1">The sequence shown here is derived from an EMBL/GenBank/DDBJ whole genome shotgun (WGS) entry which is preliminary data.</text>
</comment>
<reference evidence="1" key="1">
    <citation type="submission" date="2019-03" db="EMBL/GenBank/DDBJ databases">
        <title>Single cell metagenomics reveals metabolic interactions within the superorganism composed of flagellate Streblomastix strix and complex community of Bacteroidetes bacteria on its surface.</title>
        <authorList>
            <person name="Treitli S.C."/>
            <person name="Kolisko M."/>
            <person name="Husnik F."/>
            <person name="Keeling P."/>
            <person name="Hampl V."/>
        </authorList>
    </citation>
    <scope>NUCLEOTIDE SEQUENCE</scope>
    <source>
        <strain evidence="1">STM</strain>
    </source>
</reference>
<organism evidence="1">
    <name type="scientific">termite gut metagenome</name>
    <dbReference type="NCBI Taxonomy" id="433724"/>
    <lineage>
        <taxon>unclassified sequences</taxon>
        <taxon>metagenomes</taxon>
        <taxon>organismal metagenomes</taxon>
    </lineage>
</organism>